<dbReference type="InterPro" id="IPR007858">
    <property type="entry name" value="Dpy-30_motif"/>
</dbReference>
<dbReference type="RefSeq" id="XP_013897866.1">
    <property type="nucleotide sequence ID" value="XM_014042412.1"/>
</dbReference>
<protein>
    <submittedName>
        <fullName evidence="2">Uncharacterized protein</fullName>
    </submittedName>
</protein>
<feature type="compositionally biased region" description="Acidic residues" evidence="1">
    <location>
        <begin position="133"/>
        <end position="152"/>
    </location>
</feature>
<evidence type="ECO:0000313" key="2">
    <source>
        <dbReference type="EMBL" id="KIY98846.1"/>
    </source>
</evidence>
<dbReference type="Proteomes" id="UP000054498">
    <property type="component" value="Unassembled WGS sequence"/>
</dbReference>
<dbReference type="OrthoDB" id="432281at2759"/>
<gene>
    <name evidence="2" type="ORF">MNEG_9116</name>
</gene>
<sequence length="634" mass="63371">MSAGDESAYLIATLGDTLAKGVAATAAAQPTDPVEFLASWLLRSVQELELERDRRSERDMVAQQAKCMEAQARDAATKAAAAAANRAAAVAALASMAEEPRRVWQAAVDLIQKQIPGVSAYVANIVGAEEPEQQIAGDDEGVAGADDAPEEEAGGRPRAAAGVMLVLAGSGAAAHDVAGEEAEGAGEGGDTSGGEGAEDGEHPGAEQLARPDYSSKHLSYVAASPGQEFMTKLELRRRAAAADGSDGAPADGSAEGVTAPVTFRILDEHLPLLEVPTVALEPRVRFLNAQGLPKIGSYVAAAAPKSGPAATGANAPAAAGASAGNALASGSYHCILAVDTLHPEGNGQPLAPDDVSFVSDVARALGAALDASEAARLKDAAGGMASVEAAGPAAVAALRKAFEEVFAAAAPPEPLPEVPDPAAEGDDAAAAAADAASPQEAIDAATAALAQRKAAASAAKVSASNAEVVLGTQEGALAVIKEPGALGSWREVSGHLGLRLFEELAAFDARADIDPALWKSVRAFVNAATRDLAALETELPQSCLGVLLLAWVEQVRAVSRAAAAQRAARTQLEAAEAAVVKAEEGVAAAQEAKVRADAAAAEEAAAAEAAASAEAAAAAAAEEAGEGAEEGAEE</sequence>
<feature type="region of interest" description="Disordered" evidence="1">
    <location>
        <begin position="411"/>
        <end position="436"/>
    </location>
</feature>
<name>A0A0D2MDL8_9CHLO</name>
<dbReference type="Pfam" id="PF05186">
    <property type="entry name" value="Dpy-30"/>
    <property type="match status" value="1"/>
</dbReference>
<feature type="compositionally biased region" description="Gly residues" evidence="1">
    <location>
        <begin position="185"/>
        <end position="195"/>
    </location>
</feature>
<dbReference type="CDD" id="cd22966">
    <property type="entry name" value="DD_DYDC-like"/>
    <property type="match status" value="1"/>
</dbReference>
<accession>A0A0D2MDL8</accession>
<evidence type="ECO:0000256" key="1">
    <source>
        <dbReference type="SAM" id="MobiDB-lite"/>
    </source>
</evidence>
<keyword evidence="3" id="KW-1185">Reference proteome</keyword>
<dbReference type="AlphaFoldDB" id="A0A0D2MDL8"/>
<dbReference type="EMBL" id="KK102044">
    <property type="protein sequence ID" value="KIY98846.1"/>
    <property type="molecule type" value="Genomic_DNA"/>
</dbReference>
<feature type="region of interest" description="Disordered" evidence="1">
    <location>
        <begin position="133"/>
        <end position="157"/>
    </location>
</feature>
<dbReference type="KEGG" id="mng:MNEG_9116"/>
<proteinExistence type="predicted"/>
<reference evidence="2 3" key="1">
    <citation type="journal article" date="2013" name="BMC Genomics">
        <title>Reconstruction of the lipid metabolism for the microalga Monoraphidium neglectum from its genome sequence reveals characteristics suitable for biofuel production.</title>
        <authorList>
            <person name="Bogen C."/>
            <person name="Al-Dilaimi A."/>
            <person name="Albersmeier A."/>
            <person name="Wichmann J."/>
            <person name="Grundmann M."/>
            <person name="Rupp O."/>
            <person name="Lauersen K.J."/>
            <person name="Blifernez-Klassen O."/>
            <person name="Kalinowski J."/>
            <person name="Goesmann A."/>
            <person name="Mussgnug J.H."/>
            <person name="Kruse O."/>
        </authorList>
    </citation>
    <scope>NUCLEOTIDE SEQUENCE [LARGE SCALE GENOMIC DNA]</scope>
    <source>
        <strain evidence="2 3">SAG 48.87</strain>
    </source>
</reference>
<dbReference type="InterPro" id="IPR049630">
    <property type="entry name" value="DYDC-like_DD"/>
</dbReference>
<feature type="region of interest" description="Disordered" evidence="1">
    <location>
        <begin position="174"/>
        <end position="212"/>
    </location>
</feature>
<dbReference type="GeneID" id="25741991"/>
<evidence type="ECO:0000313" key="3">
    <source>
        <dbReference type="Proteomes" id="UP000054498"/>
    </source>
</evidence>
<organism evidence="2 3">
    <name type="scientific">Monoraphidium neglectum</name>
    <dbReference type="NCBI Taxonomy" id="145388"/>
    <lineage>
        <taxon>Eukaryota</taxon>
        <taxon>Viridiplantae</taxon>
        <taxon>Chlorophyta</taxon>
        <taxon>core chlorophytes</taxon>
        <taxon>Chlorophyceae</taxon>
        <taxon>CS clade</taxon>
        <taxon>Sphaeropleales</taxon>
        <taxon>Selenastraceae</taxon>
        <taxon>Monoraphidium</taxon>
    </lineage>
</organism>
<dbReference type="STRING" id="145388.A0A0D2MDL8"/>
<dbReference type="Gene3D" id="1.20.890.10">
    <property type="entry name" value="cAMP-dependent protein kinase regulatory subunit, dimerization-anchoring domain"/>
    <property type="match status" value="1"/>
</dbReference>